<keyword evidence="3" id="KW-0804">Transcription</keyword>
<dbReference type="PRINTS" id="PR00455">
    <property type="entry name" value="HTHTETR"/>
</dbReference>
<evidence type="ECO:0000259" key="5">
    <source>
        <dbReference type="PROSITE" id="PS50977"/>
    </source>
</evidence>
<feature type="domain" description="HTH tetR-type" evidence="5">
    <location>
        <begin position="12"/>
        <end position="72"/>
    </location>
</feature>
<evidence type="ECO:0000256" key="3">
    <source>
        <dbReference type="ARBA" id="ARBA00023163"/>
    </source>
</evidence>
<dbReference type="PROSITE" id="PS50977">
    <property type="entry name" value="HTH_TETR_2"/>
    <property type="match status" value="1"/>
</dbReference>
<dbReference type="EMBL" id="OOGT01000147">
    <property type="protein sequence ID" value="SPL71551.1"/>
    <property type="molecule type" value="Genomic_DNA"/>
</dbReference>
<keyword evidence="7" id="KW-1185">Reference proteome</keyword>
<dbReference type="PANTHER" id="PTHR47506:SF1">
    <property type="entry name" value="HTH-TYPE TRANSCRIPTIONAL REGULATOR YJDC"/>
    <property type="match status" value="1"/>
</dbReference>
<evidence type="ECO:0000256" key="1">
    <source>
        <dbReference type="ARBA" id="ARBA00023015"/>
    </source>
</evidence>
<dbReference type="InterPro" id="IPR009057">
    <property type="entry name" value="Homeodomain-like_sf"/>
</dbReference>
<keyword evidence="1" id="KW-0805">Transcription regulation</keyword>
<proteinExistence type="predicted"/>
<dbReference type="PANTHER" id="PTHR47506">
    <property type="entry name" value="TRANSCRIPTIONAL REGULATORY PROTEIN"/>
    <property type="match status" value="1"/>
</dbReference>
<name>A0A2U3N1K4_9GAMM</name>
<dbReference type="OrthoDB" id="9809772at2"/>
<feature type="DNA-binding region" description="H-T-H motif" evidence="4">
    <location>
        <begin position="35"/>
        <end position="54"/>
    </location>
</feature>
<dbReference type="Pfam" id="PF00440">
    <property type="entry name" value="TetR_N"/>
    <property type="match status" value="1"/>
</dbReference>
<dbReference type="Gene3D" id="1.10.357.10">
    <property type="entry name" value="Tetracycline Repressor, domain 2"/>
    <property type="match status" value="1"/>
</dbReference>
<dbReference type="InterPro" id="IPR041479">
    <property type="entry name" value="TetR_CgmR_C"/>
</dbReference>
<protein>
    <submittedName>
        <fullName evidence="6">HTH-type transcriptional repressor KstR2</fullName>
    </submittedName>
</protein>
<dbReference type="InParanoid" id="A0A2U3N1K4"/>
<dbReference type="Proteomes" id="UP000245974">
    <property type="component" value="Unassembled WGS sequence"/>
</dbReference>
<evidence type="ECO:0000256" key="4">
    <source>
        <dbReference type="PROSITE-ProRule" id="PRU00335"/>
    </source>
</evidence>
<keyword evidence="2 4" id="KW-0238">DNA-binding</keyword>
<dbReference type="SUPFAM" id="SSF48498">
    <property type="entry name" value="Tetracyclin repressor-like, C-terminal domain"/>
    <property type="match status" value="1"/>
</dbReference>
<reference evidence="7" key="1">
    <citation type="submission" date="2018-03" db="EMBL/GenBank/DDBJ databases">
        <authorList>
            <person name="Blom J."/>
        </authorList>
    </citation>
    <scope>NUCLEOTIDE SEQUENCE [LARGE SCALE GENOMIC DNA]</scope>
    <source>
        <strain evidence="7">KPC-SM-21</strain>
    </source>
</reference>
<dbReference type="PROSITE" id="PS01081">
    <property type="entry name" value="HTH_TETR_1"/>
    <property type="match status" value="1"/>
</dbReference>
<organism evidence="6 7">
    <name type="scientific">Acinetobacter stercoris</name>
    <dbReference type="NCBI Taxonomy" id="2126983"/>
    <lineage>
        <taxon>Bacteria</taxon>
        <taxon>Pseudomonadati</taxon>
        <taxon>Pseudomonadota</taxon>
        <taxon>Gammaproteobacteria</taxon>
        <taxon>Moraxellales</taxon>
        <taxon>Moraxellaceae</taxon>
        <taxon>Acinetobacter</taxon>
    </lineage>
</organism>
<dbReference type="SUPFAM" id="SSF46689">
    <property type="entry name" value="Homeodomain-like"/>
    <property type="match status" value="1"/>
</dbReference>
<dbReference type="RefSeq" id="WP_121974971.1">
    <property type="nucleotide sequence ID" value="NZ_OOGT01000147.1"/>
</dbReference>
<dbReference type="InterPro" id="IPR023772">
    <property type="entry name" value="DNA-bd_HTH_TetR-type_CS"/>
</dbReference>
<dbReference type="AlphaFoldDB" id="A0A2U3N1K4"/>
<dbReference type="Pfam" id="PF17937">
    <property type="entry name" value="TetR_C_28"/>
    <property type="match status" value="1"/>
</dbReference>
<evidence type="ECO:0000256" key="2">
    <source>
        <dbReference type="ARBA" id="ARBA00023125"/>
    </source>
</evidence>
<dbReference type="GO" id="GO:0003677">
    <property type="term" value="F:DNA binding"/>
    <property type="evidence" value="ECO:0007669"/>
    <property type="project" value="UniProtKB-UniRule"/>
</dbReference>
<sequence>MTNALKRKKDPDLVRQKILESTEHLVAENGVTGMSIQAVADMAGVTKGGLFHHFANKQILIEAMLEFILQKLDAQIEQRIMKDSTQYGKFTRAYIDITLDHDENGRSQNWSAFCMTMISDKQYQHYWDHWLEKHLKQYESTDSDIALRILRHAADGLWYIEHFNPSKNNELLQLKAELIRKSYIQ</sequence>
<gene>
    <name evidence="6" type="primary">kstR2_3</name>
    <name evidence="6" type="ORF">KPC_2729</name>
</gene>
<accession>A0A2U3N1K4</accession>
<evidence type="ECO:0000313" key="7">
    <source>
        <dbReference type="Proteomes" id="UP000245974"/>
    </source>
</evidence>
<evidence type="ECO:0000313" key="6">
    <source>
        <dbReference type="EMBL" id="SPL71551.1"/>
    </source>
</evidence>
<dbReference type="InterPro" id="IPR036271">
    <property type="entry name" value="Tet_transcr_reg_TetR-rel_C_sf"/>
</dbReference>
<dbReference type="InterPro" id="IPR001647">
    <property type="entry name" value="HTH_TetR"/>
</dbReference>